<dbReference type="RefSeq" id="WP_188201443.1">
    <property type="nucleotide sequence ID" value="NZ_LR881183.1"/>
</dbReference>
<evidence type="ECO:0000313" key="1">
    <source>
        <dbReference type="EMBL" id="CAD5243403.1"/>
    </source>
</evidence>
<reference evidence="1 2" key="1">
    <citation type="submission" date="2020-09" db="EMBL/GenBank/DDBJ databases">
        <authorList>
            <person name="Courtine D."/>
        </authorList>
    </citation>
    <scope>NUCLEOTIDE SEQUENCE [LARGE SCALE GENOMIC DNA]</scope>
    <source>
        <strain evidence="1 2">IRI35c</strain>
    </source>
</reference>
<dbReference type="Proteomes" id="UP000516304">
    <property type="component" value="Chromosome TIRI35C"/>
</dbReference>
<keyword evidence="1" id="KW-0675">Receptor</keyword>
<protein>
    <submittedName>
        <fullName evidence="1">TonB-dependent receptor</fullName>
    </submittedName>
</protein>
<accession>A0A7G2D4H6</accession>
<dbReference type="AlphaFoldDB" id="A0A7G2D4H6"/>
<dbReference type="EMBL" id="LR881183">
    <property type="protein sequence ID" value="CAD5243403.1"/>
    <property type="molecule type" value="Genomic_DNA"/>
</dbReference>
<keyword evidence="2" id="KW-1185">Reference proteome</keyword>
<gene>
    <name evidence="1" type="ORF">TIRI35C_0249</name>
</gene>
<name>A0A7G2D4H6_9EURY</name>
<organism evidence="1 2">
    <name type="scientific">Thermococcus camini</name>
    <dbReference type="NCBI Taxonomy" id="2016373"/>
    <lineage>
        <taxon>Archaea</taxon>
        <taxon>Methanobacteriati</taxon>
        <taxon>Methanobacteriota</taxon>
        <taxon>Thermococci</taxon>
        <taxon>Thermococcales</taxon>
        <taxon>Thermococcaceae</taxon>
        <taxon>Thermococcus</taxon>
    </lineage>
</organism>
<proteinExistence type="predicted"/>
<evidence type="ECO:0000313" key="2">
    <source>
        <dbReference type="Proteomes" id="UP000516304"/>
    </source>
</evidence>
<dbReference type="GeneID" id="58917979"/>
<sequence length="91" mass="10342">MGHTVYYVTRIDRWEEFRGFLGKICEGLGFRLVGGDDYVLILPECYGVEPLKIKKNGEGFVKTNLIEPCHSIYLLVLHSASSFGSVEVWED</sequence>
<dbReference type="KEGG" id="tcq:TIRI35C_0249"/>